<organism evidence="8 9">
    <name type="scientific">Bacillus songklensis</name>
    <dbReference type="NCBI Taxonomy" id="1069116"/>
    <lineage>
        <taxon>Bacteria</taxon>
        <taxon>Bacillati</taxon>
        <taxon>Bacillota</taxon>
        <taxon>Bacilli</taxon>
        <taxon>Bacillales</taxon>
        <taxon>Bacillaceae</taxon>
        <taxon>Bacillus</taxon>
    </lineage>
</organism>
<dbReference type="SUPFAM" id="SSF141868">
    <property type="entry name" value="EAL domain-like"/>
    <property type="match status" value="1"/>
</dbReference>
<comment type="subcellular location">
    <subcellularLocation>
        <location evidence="1">Cell membrane</location>
    </subcellularLocation>
</comment>
<gene>
    <name evidence="8" type="ORF">ACFOU2_13770</name>
</gene>
<dbReference type="RefSeq" id="WP_377916027.1">
    <property type="nucleotide sequence ID" value="NZ_JBHRZT010000052.1"/>
</dbReference>
<evidence type="ECO:0000313" key="8">
    <source>
        <dbReference type="EMBL" id="MFC3884516.1"/>
    </source>
</evidence>
<keyword evidence="4" id="KW-1133">Transmembrane helix</keyword>
<dbReference type="PANTHER" id="PTHR44757:SF2">
    <property type="entry name" value="BIOFILM ARCHITECTURE MAINTENANCE PROTEIN MBAA"/>
    <property type="match status" value="1"/>
</dbReference>
<accession>A0ABV8B2R6</accession>
<dbReference type="Gene3D" id="6.10.340.10">
    <property type="match status" value="1"/>
</dbReference>
<keyword evidence="2" id="KW-1003">Cell membrane</keyword>
<feature type="transmembrane region" description="Helical" evidence="4">
    <location>
        <begin position="330"/>
        <end position="352"/>
    </location>
</feature>
<evidence type="ECO:0000259" key="7">
    <source>
        <dbReference type="PROSITE" id="PS50887"/>
    </source>
</evidence>
<feature type="domain" description="GGDEF" evidence="7">
    <location>
        <begin position="444"/>
        <end position="576"/>
    </location>
</feature>
<protein>
    <submittedName>
        <fullName evidence="8">EAL domain-containing protein</fullName>
    </submittedName>
</protein>
<keyword evidence="4" id="KW-0812">Transmembrane</keyword>
<dbReference type="InterPro" id="IPR052155">
    <property type="entry name" value="Biofilm_reg_signaling"/>
</dbReference>
<dbReference type="SUPFAM" id="SSF55073">
    <property type="entry name" value="Nucleotide cyclase"/>
    <property type="match status" value="1"/>
</dbReference>
<dbReference type="SUPFAM" id="SSF158472">
    <property type="entry name" value="HAMP domain-like"/>
    <property type="match status" value="1"/>
</dbReference>
<dbReference type="Proteomes" id="UP001595752">
    <property type="component" value="Unassembled WGS sequence"/>
</dbReference>
<dbReference type="InterPro" id="IPR035919">
    <property type="entry name" value="EAL_sf"/>
</dbReference>
<dbReference type="InterPro" id="IPR001633">
    <property type="entry name" value="EAL_dom"/>
</dbReference>
<proteinExistence type="predicted"/>
<name>A0ABV8B2R6_9BACI</name>
<dbReference type="CDD" id="cd01949">
    <property type="entry name" value="GGDEF"/>
    <property type="match status" value="1"/>
</dbReference>
<evidence type="ECO:0000259" key="6">
    <source>
        <dbReference type="PROSITE" id="PS50885"/>
    </source>
</evidence>
<reference evidence="9" key="1">
    <citation type="journal article" date="2019" name="Int. J. Syst. Evol. Microbiol.">
        <title>The Global Catalogue of Microorganisms (GCM) 10K type strain sequencing project: providing services to taxonomists for standard genome sequencing and annotation.</title>
        <authorList>
            <consortium name="The Broad Institute Genomics Platform"/>
            <consortium name="The Broad Institute Genome Sequencing Center for Infectious Disease"/>
            <person name="Wu L."/>
            <person name="Ma J."/>
        </authorList>
    </citation>
    <scope>NUCLEOTIDE SEQUENCE [LARGE SCALE GENOMIC DNA]</scope>
    <source>
        <strain evidence="9">CCUG 61889</strain>
    </source>
</reference>
<dbReference type="InterPro" id="IPR043128">
    <property type="entry name" value="Rev_trsase/Diguanyl_cyclase"/>
</dbReference>
<dbReference type="EMBL" id="JBHRZT010000052">
    <property type="protein sequence ID" value="MFC3884516.1"/>
    <property type="molecule type" value="Genomic_DNA"/>
</dbReference>
<dbReference type="CDD" id="cd01948">
    <property type="entry name" value="EAL"/>
    <property type="match status" value="1"/>
</dbReference>
<dbReference type="Pfam" id="PF00672">
    <property type="entry name" value="HAMP"/>
    <property type="match status" value="1"/>
</dbReference>
<dbReference type="CDD" id="cd06225">
    <property type="entry name" value="HAMP"/>
    <property type="match status" value="1"/>
</dbReference>
<dbReference type="PROSITE" id="PS50883">
    <property type="entry name" value="EAL"/>
    <property type="match status" value="1"/>
</dbReference>
<dbReference type="Pfam" id="PF00990">
    <property type="entry name" value="GGDEF"/>
    <property type="match status" value="1"/>
</dbReference>
<dbReference type="PROSITE" id="PS50887">
    <property type="entry name" value="GGDEF"/>
    <property type="match status" value="1"/>
</dbReference>
<evidence type="ECO:0000313" key="9">
    <source>
        <dbReference type="Proteomes" id="UP001595752"/>
    </source>
</evidence>
<evidence type="ECO:0000256" key="3">
    <source>
        <dbReference type="ARBA" id="ARBA00023136"/>
    </source>
</evidence>
<dbReference type="NCBIfam" id="TIGR00254">
    <property type="entry name" value="GGDEF"/>
    <property type="match status" value="1"/>
</dbReference>
<dbReference type="SMART" id="SM00052">
    <property type="entry name" value="EAL"/>
    <property type="match status" value="1"/>
</dbReference>
<dbReference type="PROSITE" id="PS50885">
    <property type="entry name" value="HAMP"/>
    <property type="match status" value="1"/>
</dbReference>
<dbReference type="Gene3D" id="3.30.70.270">
    <property type="match status" value="1"/>
</dbReference>
<feature type="domain" description="HAMP" evidence="6">
    <location>
        <begin position="349"/>
        <end position="401"/>
    </location>
</feature>
<evidence type="ECO:0000259" key="5">
    <source>
        <dbReference type="PROSITE" id="PS50883"/>
    </source>
</evidence>
<sequence>MSLQKKLSYIIALVVTTILVLNNALYYFFTESLLRKDQEEQMELLGKVTAIAIEHSQYSTEYAEDLVGENLRTAAVAAQYALDPDIAKVTDEQLKEVAEKIEVSYITLLQTVGNDIKGVKSSDPKERDMSTKDWGYWFVAFKQLFQEKHVTIPQGQKLPHYWSGPMNTSYTNPNYIDKWGYYHDGTTNYIINPYVRDNQIMHFQHKVGPEAIVKKALEKQNVILEITGFNPKTFGRPPIYTETNGQKYIDFEKQEIQFGNYSYQDKKKDIAAVNKAMKTGKSVSFETKVKSKKILKSFIPINDAKPYVIGVVSDYETIKGVLKKQLVNNIIISIIVLLLVMCISYFLAVYIVRPLHHILNKVSDIAKGNFGAQVDIDRKDELGLLSQQVNTMSRNLKCYTQELKKKNAEIEYQANHDFLTGLPNLRSFTRRFNRELAFSECKRKPIAVMFLDLDRFKLINDMFGHSVGDYLLKAVAQRILENATEHDVVSRVGGDEFVLLFSDCSHEAAIQKAQRILEELSAPFIFEGNELFVTPSIGVSFYPTDGEDAETLVKNADIAMYRAKEQGRNNFQLFTVEMNQSILKRVQMEKGLRKALEYNELMLCYQPQIDLQTGKLVGSEALVRWKHPEAGMISPAEFIPIAEETGLIVQMGQWILRKACEHNVLWQQAGYPPIRVSVNLSARQFQQKNLIENVTQIIEQTGLDPKYLELEITESIAMHNEEYVITKLNALKDIGINIAMDDFGTGYSSLSYLKKFPIDTLKIDRSFISDIKGMDSESAEICSTIIAMARNMKLKVIAEGVETTEQLNFLIRRRCNEAQGYLFSKPLTADEFHELYESIQETAAARIKD</sequence>
<evidence type="ECO:0000256" key="2">
    <source>
        <dbReference type="ARBA" id="ARBA00022475"/>
    </source>
</evidence>
<keyword evidence="3 4" id="KW-0472">Membrane</keyword>
<dbReference type="InterPro" id="IPR029787">
    <property type="entry name" value="Nucleotide_cyclase"/>
</dbReference>
<keyword evidence="9" id="KW-1185">Reference proteome</keyword>
<dbReference type="Gene3D" id="3.20.20.450">
    <property type="entry name" value="EAL domain"/>
    <property type="match status" value="1"/>
</dbReference>
<evidence type="ECO:0000256" key="1">
    <source>
        <dbReference type="ARBA" id="ARBA00004236"/>
    </source>
</evidence>
<feature type="domain" description="EAL" evidence="5">
    <location>
        <begin position="585"/>
        <end position="840"/>
    </location>
</feature>
<dbReference type="SMART" id="SM00267">
    <property type="entry name" value="GGDEF"/>
    <property type="match status" value="1"/>
</dbReference>
<dbReference type="Pfam" id="PF00563">
    <property type="entry name" value="EAL"/>
    <property type="match status" value="1"/>
</dbReference>
<evidence type="ECO:0000256" key="4">
    <source>
        <dbReference type="SAM" id="Phobius"/>
    </source>
</evidence>
<dbReference type="PANTHER" id="PTHR44757">
    <property type="entry name" value="DIGUANYLATE CYCLASE DGCP"/>
    <property type="match status" value="1"/>
</dbReference>
<comment type="caution">
    <text evidence="8">The sequence shown here is derived from an EMBL/GenBank/DDBJ whole genome shotgun (WGS) entry which is preliminary data.</text>
</comment>
<feature type="transmembrane region" description="Helical" evidence="4">
    <location>
        <begin position="7"/>
        <end position="29"/>
    </location>
</feature>
<dbReference type="InterPro" id="IPR000160">
    <property type="entry name" value="GGDEF_dom"/>
</dbReference>
<dbReference type="SMART" id="SM00304">
    <property type="entry name" value="HAMP"/>
    <property type="match status" value="1"/>
</dbReference>
<dbReference type="InterPro" id="IPR003660">
    <property type="entry name" value="HAMP_dom"/>
</dbReference>